<evidence type="ECO:0000313" key="1">
    <source>
        <dbReference type="EMBL" id="SHO45128.1"/>
    </source>
</evidence>
<protein>
    <submittedName>
        <fullName evidence="1">Uncharacterized protein</fullName>
    </submittedName>
</protein>
<dbReference type="OrthoDB" id="8799at2157"/>
<reference evidence="2" key="1">
    <citation type="submission" date="2016-12" db="EMBL/GenBank/DDBJ databases">
        <authorList>
            <person name="Herbold C."/>
        </authorList>
    </citation>
    <scope>NUCLEOTIDE SEQUENCE [LARGE SCALE GENOMIC DNA]</scope>
</reference>
<sequence length="87" mass="9342">MNKKSINKFAILVILMVAVPEAVGHTMFEKSHGPDSSVNAAIAFTENLRDNTDKNGICHITLQNDQSGSDVARATGFQGKYGDLSCT</sequence>
<evidence type="ECO:0000313" key="2">
    <source>
        <dbReference type="Proteomes" id="UP000232412"/>
    </source>
</evidence>
<organism evidence="1 2">
    <name type="scientific">Nitrosotalea sinensis</name>
    <dbReference type="NCBI Taxonomy" id="1499975"/>
    <lineage>
        <taxon>Archaea</taxon>
        <taxon>Nitrososphaerota</taxon>
        <taxon>Nitrososphaeria</taxon>
        <taxon>Nitrosotaleales</taxon>
        <taxon>Nitrosotaleaceae</taxon>
        <taxon>Nitrosotalea</taxon>
    </lineage>
</organism>
<dbReference type="EMBL" id="FRFC01000003">
    <property type="protein sequence ID" value="SHO45128.1"/>
    <property type="molecule type" value="Genomic_DNA"/>
</dbReference>
<accession>A0A2H1EGK7</accession>
<dbReference type="RefSeq" id="WP_101009538.1">
    <property type="nucleotide sequence ID" value="NZ_FRFC01000003.1"/>
</dbReference>
<keyword evidence="2" id="KW-1185">Reference proteome</keyword>
<dbReference type="Proteomes" id="UP000232412">
    <property type="component" value="Unassembled WGS sequence"/>
</dbReference>
<proteinExistence type="predicted"/>
<name>A0A2H1EGK7_9ARCH</name>
<dbReference type="AlphaFoldDB" id="A0A2H1EGK7"/>
<gene>
    <name evidence="1" type="ORF">NSIN_20544</name>
</gene>